<feature type="compositionally biased region" description="Basic and acidic residues" evidence="1">
    <location>
        <begin position="285"/>
        <end position="295"/>
    </location>
</feature>
<accession>A0A3M2SF56</accession>
<comment type="caution">
    <text evidence="2">The sequence shown here is derived from an EMBL/GenBank/DDBJ whole genome shotgun (WGS) entry which is preliminary data.</text>
</comment>
<dbReference type="AlphaFoldDB" id="A0A3M2SF56"/>
<protein>
    <submittedName>
        <fullName evidence="2">Uncharacterized protein</fullName>
    </submittedName>
</protein>
<dbReference type="EMBL" id="NKUJ01000051">
    <property type="protein sequence ID" value="RMJ16201.1"/>
    <property type="molecule type" value="Genomic_DNA"/>
</dbReference>
<gene>
    <name evidence="2" type="ORF">CDV36_004124</name>
</gene>
<feature type="region of interest" description="Disordered" evidence="1">
    <location>
        <begin position="337"/>
        <end position="377"/>
    </location>
</feature>
<feature type="compositionally biased region" description="Polar residues" evidence="1">
    <location>
        <begin position="348"/>
        <end position="372"/>
    </location>
</feature>
<dbReference type="Proteomes" id="UP000277212">
    <property type="component" value="Unassembled WGS sequence"/>
</dbReference>
<feature type="region of interest" description="Disordered" evidence="1">
    <location>
        <begin position="15"/>
        <end position="68"/>
    </location>
</feature>
<feature type="region of interest" description="Disordered" evidence="1">
    <location>
        <begin position="275"/>
        <end position="307"/>
    </location>
</feature>
<feature type="compositionally biased region" description="Polar residues" evidence="1">
    <location>
        <begin position="49"/>
        <end position="68"/>
    </location>
</feature>
<evidence type="ECO:0000256" key="1">
    <source>
        <dbReference type="SAM" id="MobiDB-lite"/>
    </source>
</evidence>
<feature type="region of interest" description="Disordered" evidence="1">
    <location>
        <begin position="404"/>
        <end position="434"/>
    </location>
</feature>
<proteinExistence type="predicted"/>
<sequence>MISFNLTTIFSAQNSFRTQRSHPTSISSSSLPQGKGQHSTLAPPRLENPMSTEVPTETAGSGNKGQPYQIQRLLNNDPENDTTVLGFVFQRSLANEEIIDDPSSPNNSKRSGIMAKQVDLQLRCPIRAHADQCIHDGEGVGLPACRKDQTFKAIDKLNEHLSRVHSHKYLCMRCKKKFPLVSKIDLESLKEKHNPCEAKNWPEKKKHWAKWTLMSTEQYERWAGTAWTTSANERRQPEDGSREKKAFWSWRKIYERLYPSTTNFPAPSLVGGGLEDVGQMVSNDTDQRSDARASGERQQASVDDASGSLKPLEDMIFNERLTPILDFLSPYSADRGLGQEWRPETESQRSWPETSTGPESMAFSSTSGTTDNLRPMTPSLISYTDDLSTAWLIQLTEPHHYAGERDKDIYEGNPQNFFSREDQSFHEVADEGEP</sequence>
<feature type="compositionally biased region" description="Polar residues" evidence="1">
    <location>
        <begin position="15"/>
        <end position="24"/>
    </location>
</feature>
<organism evidence="2 3">
    <name type="scientific">Fusarium kuroshium</name>
    <dbReference type="NCBI Taxonomy" id="2010991"/>
    <lineage>
        <taxon>Eukaryota</taxon>
        <taxon>Fungi</taxon>
        <taxon>Dikarya</taxon>
        <taxon>Ascomycota</taxon>
        <taxon>Pezizomycotina</taxon>
        <taxon>Sordariomycetes</taxon>
        <taxon>Hypocreomycetidae</taxon>
        <taxon>Hypocreales</taxon>
        <taxon>Nectriaceae</taxon>
        <taxon>Fusarium</taxon>
        <taxon>Fusarium solani species complex</taxon>
    </lineage>
</organism>
<reference evidence="2 3" key="1">
    <citation type="submission" date="2017-06" db="EMBL/GenBank/DDBJ databases">
        <title>Comparative genomic analysis of Ambrosia Fusariam Clade fungi.</title>
        <authorList>
            <person name="Stajich J.E."/>
            <person name="Carrillo J."/>
            <person name="Kijimoto T."/>
            <person name="Eskalen A."/>
            <person name="O'Donnell K."/>
            <person name="Kasson M."/>
        </authorList>
    </citation>
    <scope>NUCLEOTIDE SEQUENCE [LARGE SCALE GENOMIC DNA]</scope>
    <source>
        <strain evidence="2">UCR3666</strain>
    </source>
</reference>
<name>A0A3M2SF56_9HYPO</name>
<evidence type="ECO:0000313" key="3">
    <source>
        <dbReference type="Proteomes" id="UP000277212"/>
    </source>
</evidence>
<dbReference type="OrthoDB" id="5148030at2759"/>
<feature type="compositionally biased region" description="Basic and acidic residues" evidence="1">
    <location>
        <begin position="419"/>
        <end position="434"/>
    </location>
</feature>
<evidence type="ECO:0000313" key="2">
    <source>
        <dbReference type="EMBL" id="RMJ16201.1"/>
    </source>
</evidence>
<keyword evidence="3" id="KW-1185">Reference proteome</keyword>